<accession>A0A5B7DR12</accession>
<dbReference type="EMBL" id="VSRR010001282">
    <property type="protein sequence ID" value="MPC24041.1"/>
    <property type="molecule type" value="Genomic_DNA"/>
</dbReference>
<evidence type="ECO:0000313" key="1">
    <source>
        <dbReference type="EMBL" id="MPC24041.1"/>
    </source>
</evidence>
<evidence type="ECO:0000313" key="2">
    <source>
        <dbReference type="Proteomes" id="UP000324222"/>
    </source>
</evidence>
<protein>
    <submittedName>
        <fullName evidence="1">Uncharacterized protein</fullName>
    </submittedName>
</protein>
<name>A0A5B7DR12_PORTR</name>
<dbReference type="AlphaFoldDB" id="A0A5B7DR12"/>
<comment type="caution">
    <text evidence="1">The sequence shown here is derived from an EMBL/GenBank/DDBJ whole genome shotgun (WGS) entry which is preliminary data.</text>
</comment>
<sequence>MKELDRFTEMSQNGGDFLPPQVDLVLRDSFLILPENLTCGPLSQVPDNATYAANSDEAKLLTHLSIA</sequence>
<organism evidence="1 2">
    <name type="scientific">Portunus trituberculatus</name>
    <name type="common">Swimming crab</name>
    <name type="synonym">Neptunus trituberculatus</name>
    <dbReference type="NCBI Taxonomy" id="210409"/>
    <lineage>
        <taxon>Eukaryota</taxon>
        <taxon>Metazoa</taxon>
        <taxon>Ecdysozoa</taxon>
        <taxon>Arthropoda</taxon>
        <taxon>Crustacea</taxon>
        <taxon>Multicrustacea</taxon>
        <taxon>Malacostraca</taxon>
        <taxon>Eumalacostraca</taxon>
        <taxon>Eucarida</taxon>
        <taxon>Decapoda</taxon>
        <taxon>Pleocyemata</taxon>
        <taxon>Brachyura</taxon>
        <taxon>Eubrachyura</taxon>
        <taxon>Portunoidea</taxon>
        <taxon>Portunidae</taxon>
        <taxon>Portuninae</taxon>
        <taxon>Portunus</taxon>
    </lineage>
</organism>
<dbReference type="Proteomes" id="UP000324222">
    <property type="component" value="Unassembled WGS sequence"/>
</dbReference>
<gene>
    <name evidence="1" type="ORF">E2C01_017111</name>
</gene>
<keyword evidence="2" id="KW-1185">Reference proteome</keyword>
<reference evidence="1 2" key="1">
    <citation type="submission" date="2019-05" db="EMBL/GenBank/DDBJ databases">
        <title>Another draft genome of Portunus trituberculatus and its Hox gene families provides insights of decapod evolution.</title>
        <authorList>
            <person name="Jeong J.-H."/>
            <person name="Song I."/>
            <person name="Kim S."/>
            <person name="Choi T."/>
            <person name="Kim D."/>
            <person name="Ryu S."/>
            <person name="Kim W."/>
        </authorList>
    </citation>
    <scope>NUCLEOTIDE SEQUENCE [LARGE SCALE GENOMIC DNA]</scope>
    <source>
        <tissue evidence="1">Muscle</tissue>
    </source>
</reference>
<proteinExistence type="predicted"/>